<evidence type="ECO:0000256" key="2">
    <source>
        <dbReference type="ARBA" id="ARBA00022734"/>
    </source>
</evidence>
<dbReference type="EMBL" id="JAJSOF020000021">
    <property type="protein sequence ID" value="KAJ4437253.1"/>
    <property type="molecule type" value="Genomic_DNA"/>
</dbReference>
<keyword evidence="2" id="KW-0430">Lectin</keyword>
<protein>
    <recommendedName>
        <fullName evidence="4">Galectin domain-containing protein</fullName>
    </recommendedName>
</protein>
<evidence type="ECO:0000313" key="5">
    <source>
        <dbReference type="EMBL" id="KAJ4437253.1"/>
    </source>
</evidence>
<dbReference type="SMART" id="SM00908">
    <property type="entry name" value="Gal-bind_lectin"/>
    <property type="match status" value="1"/>
</dbReference>
<dbReference type="InterPro" id="IPR032135">
    <property type="entry name" value="DUF4817"/>
</dbReference>
<dbReference type="Pfam" id="PF16087">
    <property type="entry name" value="DUF4817"/>
    <property type="match status" value="1"/>
</dbReference>
<dbReference type="Gene3D" id="2.60.120.200">
    <property type="match status" value="1"/>
</dbReference>
<dbReference type="InterPro" id="IPR006624">
    <property type="entry name" value="Beta-propeller_rpt_TECPR"/>
</dbReference>
<feature type="domain" description="Galectin" evidence="4">
    <location>
        <begin position="531"/>
        <end position="680"/>
    </location>
</feature>
<evidence type="ECO:0000256" key="3">
    <source>
        <dbReference type="SAM" id="MobiDB-lite"/>
    </source>
</evidence>
<reference evidence="5 6" key="1">
    <citation type="journal article" date="2022" name="Allergy">
        <title>Genome assembly and annotation of Periplaneta americana reveal a comprehensive cockroach allergen profile.</title>
        <authorList>
            <person name="Wang L."/>
            <person name="Xiong Q."/>
            <person name="Saelim N."/>
            <person name="Wang L."/>
            <person name="Nong W."/>
            <person name="Wan A.T."/>
            <person name="Shi M."/>
            <person name="Liu X."/>
            <person name="Cao Q."/>
            <person name="Hui J.H.L."/>
            <person name="Sookrung N."/>
            <person name="Leung T.F."/>
            <person name="Tungtrongchitr A."/>
            <person name="Tsui S.K.W."/>
        </authorList>
    </citation>
    <scope>NUCLEOTIDE SEQUENCE [LARGE SCALE GENOMIC DNA]</scope>
    <source>
        <strain evidence="5">PWHHKU_190912</strain>
    </source>
</reference>
<dbReference type="Pfam" id="PF00337">
    <property type="entry name" value="Gal-bind_lectin"/>
    <property type="match status" value="1"/>
</dbReference>
<comment type="subcellular location">
    <subcellularLocation>
        <location evidence="1">Nucleus</location>
    </subcellularLocation>
</comment>
<feature type="region of interest" description="Disordered" evidence="3">
    <location>
        <begin position="179"/>
        <end position="219"/>
    </location>
</feature>
<dbReference type="InterPro" id="IPR009057">
    <property type="entry name" value="Homeodomain-like_sf"/>
</dbReference>
<keyword evidence="6" id="KW-1185">Reference proteome</keyword>
<dbReference type="PANTHER" id="PTHR47326:SF1">
    <property type="entry name" value="HTH PSQ-TYPE DOMAIN-CONTAINING PROTEIN"/>
    <property type="match status" value="1"/>
</dbReference>
<accession>A0ABQ8STR7</accession>
<evidence type="ECO:0000313" key="6">
    <source>
        <dbReference type="Proteomes" id="UP001148838"/>
    </source>
</evidence>
<proteinExistence type="predicted"/>
<dbReference type="SUPFAM" id="SSF49899">
    <property type="entry name" value="Concanavalin A-like lectins/glucanases"/>
    <property type="match status" value="1"/>
</dbReference>
<dbReference type="Pfam" id="PF06462">
    <property type="entry name" value="Hyd_WA"/>
    <property type="match status" value="1"/>
</dbReference>
<dbReference type="Proteomes" id="UP001148838">
    <property type="component" value="Unassembled WGS sequence"/>
</dbReference>
<evidence type="ECO:0000256" key="1">
    <source>
        <dbReference type="ARBA" id="ARBA00004123"/>
    </source>
</evidence>
<dbReference type="InterPro" id="IPR013320">
    <property type="entry name" value="ConA-like_dom_sf"/>
</dbReference>
<dbReference type="PANTHER" id="PTHR47326">
    <property type="entry name" value="TRANSPOSABLE ELEMENT TC3 TRANSPOSASE-LIKE PROTEIN"/>
    <property type="match status" value="1"/>
</dbReference>
<name>A0ABQ8STR7_PERAM</name>
<dbReference type="InterPro" id="IPR001079">
    <property type="entry name" value="Galectin_CRD"/>
</dbReference>
<comment type="caution">
    <text evidence="5">The sequence shown here is derived from an EMBL/GenBank/DDBJ whole genome shotgun (WGS) entry which is preliminary data.</text>
</comment>
<dbReference type="PROSITE" id="PS51304">
    <property type="entry name" value="GALECTIN"/>
    <property type="match status" value="1"/>
</dbReference>
<dbReference type="CDD" id="cd00070">
    <property type="entry name" value="GLECT"/>
    <property type="match status" value="1"/>
</dbReference>
<organism evidence="5 6">
    <name type="scientific">Periplaneta americana</name>
    <name type="common">American cockroach</name>
    <name type="synonym">Blatta americana</name>
    <dbReference type="NCBI Taxonomy" id="6978"/>
    <lineage>
        <taxon>Eukaryota</taxon>
        <taxon>Metazoa</taxon>
        <taxon>Ecdysozoa</taxon>
        <taxon>Arthropoda</taxon>
        <taxon>Hexapoda</taxon>
        <taxon>Insecta</taxon>
        <taxon>Pterygota</taxon>
        <taxon>Neoptera</taxon>
        <taxon>Polyneoptera</taxon>
        <taxon>Dictyoptera</taxon>
        <taxon>Blattodea</taxon>
        <taxon>Blattoidea</taxon>
        <taxon>Blattidae</taxon>
        <taxon>Blattinae</taxon>
        <taxon>Periplaneta</taxon>
    </lineage>
</organism>
<dbReference type="SMART" id="SM00276">
    <property type="entry name" value="GLECT"/>
    <property type="match status" value="1"/>
</dbReference>
<dbReference type="SUPFAM" id="SSF46689">
    <property type="entry name" value="Homeodomain-like"/>
    <property type="match status" value="1"/>
</dbReference>
<sequence>MSSGSSAESYPAFVLNGLRENSEKPQPSNFSQPGFVFGPLCFMVRYANRYFTVVDSKAHHGPMVFAIGSEDRCLYFRTGVLPSELTGKKWRAIHAPTQLSRTSSNASLWSANYRNSLSGGTPREKRVRSWSSLARNSCSGEAQSLIRDWEETSRSAPTPTSLRLQPALWQRSSDGASLALHRPSCSEDSVSESSGAGQLERRYDEDTQSSQSSSEMINTTTTIQEHSEGAVTEIQPVFVVGKGVEVKKNPTVWSPIRSVGSMVGMEVHPESDGSVFDPVSGDSGVFGEDEDAEAMYWAEGDAVWCMVEAGACIVDPLYPPNWFVESHVAPEVEFIKPWRVKILQELKKRLPEEGSSFENYEKAVEMSSWTKSGKARCQLKDSNQQFEDCMLELEWVGSEKGSLDSGTLSILSLDKKHTKMQFSLSEITCVVCCSEPSKPRIAIHTPKLTKGSAPLKLQFSGDTDMEDWMANLTSVCCQMFGVHGPPSPGAIWITTGLGDVFVFDPAILEASQLSGEMYTQELDVAGKATPYEAHLHNGFPPGTILTVQGCVHDDCDRFAINLQCPSISQRHKNETDVILHFNPRFPDSIIVRNSMFCGEWGKEEREGDMVLKQGAEFTIDIYCQEDGFKSSKSVRSLLSKETLRGHSDSSFRGEGYIQCCVGVRLCDMYSNQELAEIHFMYGKADGNAALARRLYQERYPQRQCPDRKTFVRLHYRLCEYGKFNSPGLGRGRPRSTTPEVQEEIVEAVNMTPSISTRRVALQVNVPHTTVWRLLKEYQLYPYHLQRVQALSPADYPAQVRFCQWFLQQCGVNPNFPALVLFTDEAQFTRWHNKFPQSACMGV</sequence>
<evidence type="ECO:0000259" key="4">
    <source>
        <dbReference type="PROSITE" id="PS51304"/>
    </source>
</evidence>
<gene>
    <name evidence="5" type="ORF">ANN_17388</name>
</gene>